<keyword evidence="10 14" id="KW-0560">Oxidoreductase</keyword>
<evidence type="ECO:0000256" key="11">
    <source>
        <dbReference type="ARBA" id="ARBA00023027"/>
    </source>
</evidence>
<comment type="pathway">
    <text evidence="3 14 15">Amino-acid biosynthesis; L-leucine biosynthesis; L-leucine from 3-methyl-2-oxobutanoate: step 3/4.</text>
</comment>
<evidence type="ECO:0000256" key="6">
    <source>
        <dbReference type="ARBA" id="ARBA00022430"/>
    </source>
</evidence>
<dbReference type="HAMAP" id="MF_01033">
    <property type="entry name" value="LeuB_type1"/>
    <property type="match status" value="1"/>
</dbReference>
<dbReference type="OrthoDB" id="9806254at2"/>
<evidence type="ECO:0000256" key="14">
    <source>
        <dbReference type="HAMAP-Rule" id="MF_01033"/>
    </source>
</evidence>
<reference evidence="18" key="1">
    <citation type="submission" date="2016-11" db="EMBL/GenBank/DDBJ databases">
        <authorList>
            <person name="Jaros S."/>
            <person name="Januszkiewicz K."/>
            <person name="Wedrychowicz H."/>
        </authorList>
    </citation>
    <scope>NUCLEOTIDE SEQUENCE [LARGE SCALE GENOMIC DNA]</scope>
    <source>
        <strain evidence="18">DSM 19859</strain>
    </source>
</reference>
<dbReference type="InterPro" id="IPR024084">
    <property type="entry name" value="IsoPropMal-DH-like_dom"/>
</dbReference>
<keyword evidence="14" id="KW-0963">Cytoplasm</keyword>
<feature type="site" description="Important for catalysis" evidence="14">
    <location>
        <position position="189"/>
    </location>
</feature>
<evidence type="ECO:0000313" key="17">
    <source>
        <dbReference type="EMBL" id="RXG28828.1"/>
    </source>
</evidence>
<reference evidence="19" key="2">
    <citation type="submission" date="2016-11" db="EMBL/GenBank/DDBJ databases">
        <authorList>
            <person name="Varghese N."/>
            <person name="Submissions S."/>
        </authorList>
    </citation>
    <scope>NUCLEOTIDE SEQUENCE [LARGE SCALE GENOMIC DNA]</scope>
    <source>
        <strain evidence="19">DSM 19859</strain>
    </source>
</reference>
<feature type="binding site" evidence="14">
    <location>
        <position position="221"/>
    </location>
    <ligand>
        <name>substrate</name>
    </ligand>
</feature>
<dbReference type="EC" id="1.1.1.85" evidence="14"/>
<evidence type="ECO:0000313" key="20">
    <source>
        <dbReference type="Proteomes" id="UP000290037"/>
    </source>
</evidence>
<dbReference type="GO" id="GO:0000287">
    <property type="term" value="F:magnesium ion binding"/>
    <property type="evidence" value="ECO:0007669"/>
    <property type="project" value="InterPro"/>
</dbReference>
<sequence>MKFDIALLAGDGIGPEVTEQAVKALDAIADVYNHTFKFNKALVGACAIDETGDPLPEDTIKLCQESDAVLFGAIGHPKYDNDPSAKVRPEQGLLKLRKSLGLFCNIRPVKAYERLIENSPLKKEIISGTDISIYRELTGGIYFGSKELSEDGQVASDGCSYSVEEITRIAHLAFKEAQNRRKKLTLVDKANVLETSRLWRKTVTEIAKEYDDVELDFLFVDNAAMQMILNPSQFDVILTENLFGDIISDEASVIGGSIGLLASASIGSTVGMFEPIHGSFPQATGKNIANPLASILSAAMMLRHLDLQKEADAIEKAVEKSLELGITTGDINPKKPYSTTKVGDFIADYITHPEDSNRNFRNIHAGQSTII</sequence>
<feature type="domain" description="Isopropylmalate dehydrogenase-like" evidence="16">
    <location>
        <begin position="4"/>
        <end position="346"/>
    </location>
</feature>
<dbReference type="PANTHER" id="PTHR42979">
    <property type="entry name" value="3-ISOPROPYLMALATE DEHYDROGENASE"/>
    <property type="match status" value="1"/>
</dbReference>
<comment type="subunit">
    <text evidence="5 14 15">Homodimer.</text>
</comment>
<comment type="catalytic activity">
    <reaction evidence="1 14 15">
        <text>(2R,3S)-3-isopropylmalate + NAD(+) = 4-methyl-2-oxopentanoate + CO2 + NADH</text>
        <dbReference type="Rhea" id="RHEA:32271"/>
        <dbReference type="ChEBI" id="CHEBI:16526"/>
        <dbReference type="ChEBI" id="CHEBI:17865"/>
        <dbReference type="ChEBI" id="CHEBI:35121"/>
        <dbReference type="ChEBI" id="CHEBI:57540"/>
        <dbReference type="ChEBI" id="CHEBI:57945"/>
        <dbReference type="EC" id="1.1.1.85"/>
    </reaction>
</comment>
<accession>A0A1M5SWY3</accession>
<dbReference type="EMBL" id="QOVN01000004">
    <property type="protein sequence ID" value="RXG28828.1"/>
    <property type="molecule type" value="Genomic_DNA"/>
</dbReference>
<keyword evidence="9 14" id="KW-0460">Magnesium</keyword>
<evidence type="ECO:0000256" key="9">
    <source>
        <dbReference type="ARBA" id="ARBA00022842"/>
    </source>
</evidence>
<comment type="cofactor">
    <cofactor evidence="2">
        <name>Mn(2+)</name>
        <dbReference type="ChEBI" id="CHEBI:29035"/>
    </cofactor>
</comment>
<evidence type="ECO:0000256" key="3">
    <source>
        <dbReference type="ARBA" id="ARBA00004762"/>
    </source>
</evidence>
<evidence type="ECO:0000256" key="8">
    <source>
        <dbReference type="ARBA" id="ARBA00022723"/>
    </source>
</evidence>
<dbReference type="Proteomes" id="UP000184240">
    <property type="component" value="Unassembled WGS sequence"/>
</dbReference>
<gene>
    <name evidence="14" type="primary">leuB</name>
    <name evidence="17" type="ORF">DSM01_2289</name>
    <name evidence="18" type="ORF">SAMN04487999_0186</name>
</gene>
<keyword evidence="13 14" id="KW-0100">Branched-chain amino acid biosynthesis</keyword>
<dbReference type="SMART" id="SM01329">
    <property type="entry name" value="Iso_dh"/>
    <property type="match status" value="1"/>
</dbReference>
<comment type="cofactor">
    <cofactor evidence="14 15">
        <name>Mg(2+)</name>
        <dbReference type="ChEBI" id="CHEBI:18420"/>
    </cofactor>
    <cofactor evidence="14 15">
        <name>Mn(2+)</name>
        <dbReference type="ChEBI" id="CHEBI:29035"/>
    </cofactor>
    <text evidence="14 15">Binds 1 Mg(2+) or Mn(2+) ion per subunit.</text>
</comment>
<evidence type="ECO:0000256" key="12">
    <source>
        <dbReference type="ARBA" id="ARBA00023211"/>
    </source>
</evidence>
<dbReference type="Gene3D" id="3.40.718.10">
    <property type="entry name" value="Isopropylmalate Dehydrogenase"/>
    <property type="match status" value="1"/>
</dbReference>
<comment type="function">
    <text evidence="14 15">Catalyzes the oxidation of 3-carboxy-2-hydroxy-4-methylpentanoate (3-isopropylmalate) to 3-carboxy-4-methyl-2-oxopentanoate. The product decarboxylates to 4-methyl-2 oxopentanoate.</text>
</comment>
<reference evidence="17 20" key="3">
    <citation type="submission" date="2018-07" db="EMBL/GenBank/DDBJ databases">
        <title>Leeuwenhoekiella genomics.</title>
        <authorList>
            <person name="Tahon G."/>
            <person name="Willems A."/>
        </authorList>
    </citation>
    <scope>NUCLEOTIDE SEQUENCE [LARGE SCALE GENOMIC DNA]</scope>
    <source>
        <strain evidence="17 20">LMG 24856</strain>
    </source>
</reference>
<dbReference type="InterPro" id="IPR019818">
    <property type="entry name" value="IsoCit/isopropylmalate_DH_CS"/>
</dbReference>
<feature type="binding site" evidence="14">
    <location>
        <position position="97"/>
    </location>
    <ligand>
        <name>substrate</name>
    </ligand>
</feature>
<dbReference type="Pfam" id="PF00180">
    <property type="entry name" value="Iso_dh"/>
    <property type="match status" value="1"/>
</dbReference>
<dbReference type="Proteomes" id="UP000290037">
    <property type="component" value="Unassembled WGS sequence"/>
</dbReference>
<dbReference type="GO" id="GO:0003862">
    <property type="term" value="F:3-isopropylmalate dehydrogenase activity"/>
    <property type="evidence" value="ECO:0007669"/>
    <property type="project" value="UniProtKB-UniRule"/>
</dbReference>
<evidence type="ECO:0000313" key="18">
    <source>
        <dbReference type="EMBL" id="SHH43064.1"/>
    </source>
</evidence>
<feature type="binding site" evidence="14">
    <location>
        <position position="107"/>
    </location>
    <ligand>
        <name>substrate</name>
    </ligand>
</feature>
<keyword evidence="11 14" id="KW-0520">NAD</keyword>
<evidence type="ECO:0000256" key="10">
    <source>
        <dbReference type="ARBA" id="ARBA00023002"/>
    </source>
</evidence>
<dbReference type="SUPFAM" id="SSF53659">
    <property type="entry name" value="Isocitrate/Isopropylmalate dehydrogenase-like"/>
    <property type="match status" value="1"/>
</dbReference>
<evidence type="ECO:0000256" key="5">
    <source>
        <dbReference type="ARBA" id="ARBA00011738"/>
    </source>
</evidence>
<dbReference type="PANTHER" id="PTHR42979:SF1">
    <property type="entry name" value="3-ISOPROPYLMALATE DEHYDROGENASE"/>
    <property type="match status" value="1"/>
</dbReference>
<evidence type="ECO:0000256" key="2">
    <source>
        <dbReference type="ARBA" id="ARBA00001936"/>
    </source>
</evidence>
<feature type="binding site" evidence="14">
    <location>
        <position position="221"/>
    </location>
    <ligand>
        <name>Mg(2+)</name>
        <dbReference type="ChEBI" id="CHEBI:18420"/>
    </ligand>
</feature>
<name>A0A1M5SWY3_9FLAO</name>
<comment type="similarity">
    <text evidence="4 14">Belongs to the isocitrate and isopropylmalate dehydrogenases family. LeuB type 1 subfamily.</text>
</comment>
<dbReference type="GO" id="GO:0051287">
    <property type="term" value="F:NAD binding"/>
    <property type="evidence" value="ECO:0007669"/>
    <property type="project" value="InterPro"/>
</dbReference>
<keyword evidence="6 14" id="KW-0432">Leucine biosynthesis</keyword>
<dbReference type="UniPathway" id="UPA00048">
    <property type="reaction ID" value="UER00072"/>
</dbReference>
<dbReference type="FunFam" id="3.40.718.10:FF:000006">
    <property type="entry name" value="3-isopropylmalate dehydrogenase"/>
    <property type="match status" value="1"/>
</dbReference>
<evidence type="ECO:0000256" key="1">
    <source>
        <dbReference type="ARBA" id="ARBA00000624"/>
    </source>
</evidence>
<evidence type="ECO:0000313" key="19">
    <source>
        <dbReference type="Proteomes" id="UP000184240"/>
    </source>
</evidence>
<protein>
    <recommendedName>
        <fullName evidence="14">3-isopropylmalate dehydrogenase</fullName>
        <ecNumber evidence="14">1.1.1.85</ecNumber>
    </recommendedName>
    <alternativeName>
        <fullName evidence="14">3-IPM-DH</fullName>
    </alternativeName>
    <alternativeName>
        <fullName evidence="14">Beta-IPM dehydrogenase</fullName>
        <shortName evidence="14">IMDH</shortName>
    </alternativeName>
</protein>
<feature type="binding site" evidence="14">
    <location>
        <position position="245"/>
    </location>
    <ligand>
        <name>Mg(2+)</name>
        <dbReference type="ChEBI" id="CHEBI:18420"/>
    </ligand>
</feature>
<evidence type="ECO:0000256" key="7">
    <source>
        <dbReference type="ARBA" id="ARBA00022605"/>
    </source>
</evidence>
<dbReference type="GO" id="GO:0005829">
    <property type="term" value="C:cytosol"/>
    <property type="evidence" value="ECO:0007669"/>
    <property type="project" value="TreeGrafter"/>
</dbReference>
<dbReference type="NCBIfam" id="TIGR00169">
    <property type="entry name" value="leuB"/>
    <property type="match status" value="1"/>
</dbReference>
<dbReference type="EMBL" id="FQXT01000001">
    <property type="protein sequence ID" value="SHH43064.1"/>
    <property type="molecule type" value="Genomic_DNA"/>
</dbReference>
<comment type="subcellular location">
    <subcellularLocation>
        <location evidence="14">Cytoplasm</location>
    </subcellularLocation>
</comment>
<evidence type="ECO:0000256" key="13">
    <source>
        <dbReference type="ARBA" id="ARBA00023304"/>
    </source>
</evidence>
<proteinExistence type="inferred from homology"/>
<keyword evidence="20" id="KW-1185">Reference proteome</keyword>
<evidence type="ECO:0000256" key="15">
    <source>
        <dbReference type="RuleBase" id="RU004445"/>
    </source>
</evidence>
<comment type="caution">
    <text evidence="14">Lacks conserved residue(s) required for the propagation of feature annotation.</text>
</comment>
<organism evidence="18 19">
    <name type="scientific">Leeuwenhoekiella palythoae</name>
    <dbReference type="NCBI Taxonomy" id="573501"/>
    <lineage>
        <taxon>Bacteria</taxon>
        <taxon>Pseudomonadati</taxon>
        <taxon>Bacteroidota</taxon>
        <taxon>Flavobacteriia</taxon>
        <taxon>Flavobacteriales</taxon>
        <taxon>Flavobacteriaceae</taxon>
        <taxon>Leeuwenhoekiella</taxon>
    </lineage>
</organism>
<dbReference type="AlphaFoldDB" id="A0A1M5SWY3"/>
<evidence type="ECO:0000259" key="16">
    <source>
        <dbReference type="SMART" id="SM01329"/>
    </source>
</evidence>
<dbReference type="PROSITE" id="PS00470">
    <property type="entry name" value="IDH_IMDH"/>
    <property type="match status" value="1"/>
</dbReference>
<keyword evidence="12 14" id="KW-0464">Manganese</keyword>
<feature type="binding site" evidence="14">
    <location>
        <position position="135"/>
    </location>
    <ligand>
        <name>substrate</name>
    </ligand>
</feature>
<keyword evidence="8 14" id="KW-0479">Metal-binding</keyword>
<evidence type="ECO:0000256" key="4">
    <source>
        <dbReference type="ARBA" id="ARBA00008319"/>
    </source>
</evidence>
<keyword evidence="7 14" id="KW-0028">Amino-acid biosynthesis</keyword>
<dbReference type="GO" id="GO:0009098">
    <property type="term" value="P:L-leucine biosynthetic process"/>
    <property type="evidence" value="ECO:0007669"/>
    <property type="project" value="UniProtKB-UniRule"/>
</dbReference>
<feature type="binding site" evidence="14">
    <location>
        <position position="249"/>
    </location>
    <ligand>
        <name>Mg(2+)</name>
        <dbReference type="ChEBI" id="CHEBI:18420"/>
    </ligand>
</feature>
<dbReference type="InterPro" id="IPR004429">
    <property type="entry name" value="Isopropylmalate_DH"/>
</dbReference>
<dbReference type="STRING" id="573501.SAMN04487999_0186"/>
<dbReference type="RefSeq" id="WP_072979389.1">
    <property type="nucleotide sequence ID" value="NZ_FQXT01000001.1"/>
</dbReference>
<feature type="site" description="Important for catalysis" evidence="14">
    <location>
        <position position="142"/>
    </location>
</feature>